<accession>A0A6G0RNL2</accession>
<name>A0A6G0RNL2_9STRA</name>
<organism evidence="1 2">
    <name type="scientific">Phytophthora fragariae</name>
    <dbReference type="NCBI Taxonomy" id="53985"/>
    <lineage>
        <taxon>Eukaryota</taxon>
        <taxon>Sar</taxon>
        <taxon>Stramenopiles</taxon>
        <taxon>Oomycota</taxon>
        <taxon>Peronosporomycetes</taxon>
        <taxon>Peronosporales</taxon>
        <taxon>Peronosporaceae</taxon>
        <taxon>Phytophthora</taxon>
    </lineage>
</organism>
<proteinExistence type="predicted"/>
<protein>
    <submittedName>
        <fullName evidence="1">Uncharacterized protein</fullName>
    </submittedName>
</protein>
<comment type="caution">
    <text evidence="1">The sequence shown here is derived from an EMBL/GenBank/DDBJ whole genome shotgun (WGS) entry which is preliminary data.</text>
</comment>
<dbReference type="AlphaFoldDB" id="A0A6G0RNL2"/>
<evidence type="ECO:0000313" key="1">
    <source>
        <dbReference type="EMBL" id="KAE9338042.1"/>
    </source>
</evidence>
<gene>
    <name evidence="1" type="ORF">PF008_g12241</name>
</gene>
<dbReference type="Proteomes" id="UP000486351">
    <property type="component" value="Unassembled WGS sequence"/>
</dbReference>
<reference evidence="1 2" key="1">
    <citation type="submission" date="2018-09" db="EMBL/GenBank/DDBJ databases">
        <title>Genomic investigation of the strawberry pathogen Phytophthora fragariae indicates pathogenicity is determined by transcriptional variation in three key races.</title>
        <authorList>
            <person name="Adams T.M."/>
            <person name="Armitage A.D."/>
            <person name="Sobczyk M.K."/>
            <person name="Bates H.J."/>
            <person name="Dunwell J.M."/>
            <person name="Nellist C.F."/>
            <person name="Harrison R.J."/>
        </authorList>
    </citation>
    <scope>NUCLEOTIDE SEQUENCE [LARGE SCALE GENOMIC DNA]</scope>
    <source>
        <strain evidence="1 2">NOV-77</strain>
    </source>
</reference>
<evidence type="ECO:0000313" key="2">
    <source>
        <dbReference type="Proteomes" id="UP000486351"/>
    </source>
</evidence>
<dbReference type="EMBL" id="QXFY01000680">
    <property type="protein sequence ID" value="KAE9338042.1"/>
    <property type="molecule type" value="Genomic_DNA"/>
</dbReference>
<sequence>MTGQASGHAAWDKSRGNDLYMGEAIWPVDDALKTSVTYAAADLQTLNALMAMFVNISP</sequence>